<proteinExistence type="predicted"/>
<name>A0A2R9SSJ1_9BACL</name>
<gene>
    <name evidence="1" type="ORF">PVOR_19574</name>
</gene>
<dbReference type="AlphaFoldDB" id="A0A2R9SSJ1"/>
<comment type="caution">
    <text evidence="1">The sequence shown here is derived from an EMBL/GenBank/DDBJ whole genome shotgun (WGS) entry which is preliminary data.</text>
</comment>
<reference evidence="1 2" key="1">
    <citation type="journal article" date="2010" name="BMC Genomics">
        <title>Genome sequence of the pattern forming Paenibacillus vortex bacterium reveals potential for thriving in complex environments.</title>
        <authorList>
            <person name="Sirota-Madi A."/>
            <person name="Olender T."/>
            <person name="Helman Y."/>
            <person name="Ingham C."/>
            <person name="Brainis I."/>
            <person name="Roth D."/>
            <person name="Hagi E."/>
            <person name="Brodsky L."/>
            <person name="Leshkowitz D."/>
            <person name="Galatenko V."/>
            <person name="Nikolaev V."/>
            <person name="Mugasimangalam R.C."/>
            <person name="Bransburg-Zabary S."/>
            <person name="Gutnick D.L."/>
            <person name="Lancet D."/>
            <person name="Ben-Jacob E."/>
        </authorList>
    </citation>
    <scope>NUCLEOTIDE SEQUENCE [LARGE SCALE GENOMIC DNA]</scope>
    <source>
        <strain evidence="1 2">V453</strain>
    </source>
</reference>
<dbReference type="Proteomes" id="UP000003094">
    <property type="component" value="Unassembled WGS sequence"/>
</dbReference>
<accession>A0A2R9SSJ1</accession>
<keyword evidence="1" id="KW-0808">Transferase</keyword>
<sequence length="67" mass="7840">MMCLWILPAADWVVGKKLIETITTHETYRNLFGILSTQDAHGLYEQYGFVRDHGKTLSRRPDFLKKE</sequence>
<dbReference type="EMBL" id="ADHJ01000036">
    <property type="protein sequence ID" value="EFU40333.1"/>
    <property type="molecule type" value="Genomic_DNA"/>
</dbReference>
<protein>
    <submittedName>
        <fullName evidence="1">GCN5-related N-acetyltransferase</fullName>
    </submittedName>
</protein>
<keyword evidence="2" id="KW-1185">Reference proteome</keyword>
<organism evidence="1 2">
    <name type="scientific">Paenibacillus vortex V453</name>
    <dbReference type="NCBI Taxonomy" id="715225"/>
    <lineage>
        <taxon>Bacteria</taxon>
        <taxon>Bacillati</taxon>
        <taxon>Bacillota</taxon>
        <taxon>Bacilli</taxon>
        <taxon>Bacillales</taxon>
        <taxon>Paenibacillaceae</taxon>
        <taxon>Paenibacillus</taxon>
    </lineage>
</organism>
<evidence type="ECO:0000313" key="2">
    <source>
        <dbReference type="Proteomes" id="UP000003094"/>
    </source>
</evidence>
<evidence type="ECO:0000313" key="1">
    <source>
        <dbReference type="EMBL" id="EFU40333.1"/>
    </source>
</evidence>
<dbReference type="KEGG" id="pvo:PVOR_19574"/>
<dbReference type="GO" id="GO:0016740">
    <property type="term" value="F:transferase activity"/>
    <property type="evidence" value="ECO:0007669"/>
    <property type="project" value="UniProtKB-KW"/>
</dbReference>